<name>A0A561R907_9HYPH</name>
<feature type="domain" description="Peptidase C45 hydrolase" evidence="1">
    <location>
        <begin position="112"/>
        <end position="322"/>
    </location>
</feature>
<dbReference type="OrthoDB" id="6793339at2"/>
<proteinExistence type="predicted"/>
<protein>
    <submittedName>
        <fullName evidence="2">Acyl-CoA:6-aminopenicillanic acid acyl transferase</fullName>
    </submittedName>
</protein>
<accession>A0A561R907</accession>
<dbReference type="InterPro" id="IPR047794">
    <property type="entry name" value="C45_proenzyme-like"/>
</dbReference>
<dbReference type="NCBIfam" id="NF040521">
    <property type="entry name" value="C45_proenzyme"/>
    <property type="match status" value="1"/>
</dbReference>
<gene>
    <name evidence="2" type="ORF">FHW37_101892</name>
</gene>
<evidence type="ECO:0000259" key="1">
    <source>
        <dbReference type="Pfam" id="PF03417"/>
    </source>
</evidence>
<organism evidence="2 3">
    <name type="scientific">Neorhizobium alkalisoli</name>
    <dbReference type="NCBI Taxonomy" id="528178"/>
    <lineage>
        <taxon>Bacteria</taxon>
        <taxon>Pseudomonadati</taxon>
        <taxon>Pseudomonadota</taxon>
        <taxon>Alphaproteobacteria</taxon>
        <taxon>Hyphomicrobiales</taxon>
        <taxon>Rhizobiaceae</taxon>
        <taxon>Rhizobium/Agrobacterium group</taxon>
        <taxon>Neorhizobium</taxon>
    </lineage>
</organism>
<dbReference type="AlphaFoldDB" id="A0A561R907"/>
<dbReference type="Gene3D" id="3.60.60.10">
    <property type="entry name" value="Penicillin V Acylase, Chain A"/>
    <property type="match status" value="1"/>
</dbReference>
<dbReference type="PANTHER" id="PTHR34180">
    <property type="entry name" value="PEPTIDASE C45"/>
    <property type="match status" value="1"/>
</dbReference>
<dbReference type="InterPro" id="IPR047801">
    <property type="entry name" value="Peptidase_C45"/>
</dbReference>
<dbReference type="PANTHER" id="PTHR34180:SF1">
    <property type="entry name" value="BETA-ALANYL-DOPAMINE_CARCININE HYDROLASE"/>
    <property type="match status" value="1"/>
</dbReference>
<keyword evidence="2" id="KW-0808">Transferase</keyword>
<evidence type="ECO:0000313" key="3">
    <source>
        <dbReference type="Proteomes" id="UP000320653"/>
    </source>
</evidence>
<dbReference type="RefSeq" id="WP_145633008.1">
    <property type="nucleotide sequence ID" value="NZ_VIWP01000001.1"/>
</dbReference>
<dbReference type="Pfam" id="PF03417">
    <property type="entry name" value="AAT"/>
    <property type="match status" value="1"/>
</dbReference>
<dbReference type="Proteomes" id="UP000320653">
    <property type="component" value="Unassembled WGS sequence"/>
</dbReference>
<dbReference type="InterPro" id="IPR005079">
    <property type="entry name" value="Peptidase_C45_hydrolase"/>
</dbReference>
<sequence length="340" mass="37244">MTTGNNGRLGQITVTGTHYDIGVQLGRHAADLFHSYTVAGGVWARVMDWRDDPRVTRMRSMVEERFPPYCQEIRGLAAALELPYDDMMLWHFRGDVWEMPPEGCTTIQVPGKTPVIAHNEDGDAGQFSRCAIAHVRPDGGKAFSAFIYPGSVPGQAFAVTEAGLVSTINHIGAHNAGVGLPRMLLGRALLDCGTLDEAVTLLKTSERSGAYHVTLAQAGDERLFGVEFTHSGCSVRRIEHAECHSNHMIHKGISDEPQEISPSSKARLQQGSELIGKGGNIDPLDILWDKSDPKLPLYRHAPEDEYHTLATAVFHIDEKAVHWSVYDRAGEPPCFSSPAN</sequence>
<dbReference type="GO" id="GO:0016740">
    <property type="term" value="F:transferase activity"/>
    <property type="evidence" value="ECO:0007669"/>
    <property type="project" value="UniProtKB-KW"/>
</dbReference>
<keyword evidence="3" id="KW-1185">Reference proteome</keyword>
<reference evidence="2 3" key="1">
    <citation type="submission" date="2019-06" db="EMBL/GenBank/DDBJ databases">
        <title>Sorghum-associated microbial communities from plants grown in Nebraska, USA.</title>
        <authorList>
            <person name="Schachtman D."/>
        </authorList>
    </citation>
    <scope>NUCLEOTIDE SEQUENCE [LARGE SCALE GENOMIC DNA]</scope>
    <source>
        <strain evidence="2 3">1225</strain>
    </source>
</reference>
<dbReference type="EMBL" id="VIWP01000001">
    <property type="protein sequence ID" value="TWF59086.1"/>
    <property type="molecule type" value="Genomic_DNA"/>
</dbReference>
<evidence type="ECO:0000313" key="2">
    <source>
        <dbReference type="EMBL" id="TWF59086.1"/>
    </source>
</evidence>
<comment type="caution">
    <text evidence="2">The sequence shown here is derived from an EMBL/GenBank/DDBJ whole genome shotgun (WGS) entry which is preliminary data.</text>
</comment>